<feature type="compositionally biased region" description="Pro residues" evidence="1">
    <location>
        <begin position="37"/>
        <end position="53"/>
    </location>
</feature>
<feature type="signal peptide" evidence="2">
    <location>
        <begin position="1"/>
        <end position="25"/>
    </location>
</feature>
<dbReference type="EMBL" id="FNTI01000001">
    <property type="protein sequence ID" value="SEE02853.1"/>
    <property type="molecule type" value="Genomic_DNA"/>
</dbReference>
<name>A0A1M7F4S2_9BRAD</name>
<keyword evidence="2" id="KW-0732">Signal</keyword>
<feature type="region of interest" description="Disordered" evidence="1">
    <location>
        <begin position="76"/>
        <end position="124"/>
    </location>
</feature>
<dbReference type="RefSeq" id="WP_154070866.1">
    <property type="nucleotide sequence ID" value="NZ_FNTI01000001.1"/>
</dbReference>
<organism evidence="3 4">
    <name type="scientific">Bradyrhizobium lablabi</name>
    <dbReference type="NCBI Taxonomy" id="722472"/>
    <lineage>
        <taxon>Bacteria</taxon>
        <taxon>Pseudomonadati</taxon>
        <taxon>Pseudomonadota</taxon>
        <taxon>Alphaproteobacteria</taxon>
        <taxon>Hyphomicrobiales</taxon>
        <taxon>Nitrobacteraceae</taxon>
        <taxon>Bradyrhizobium</taxon>
    </lineage>
</organism>
<evidence type="ECO:0000313" key="4">
    <source>
        <dbReference type="Proteomes" id="UP000183208"/>
    </source>
</evidence>
<accession>A0A1M7F4S2</accession>
<dbReference type="AlphaFoldDB" id="A0A1M7F4S2"/>
<feature type="region of interest" description="Disordered" evidence="1">
    <location>
        <begin position="24"/>
        <end position="53"/>
    </location>
</feature>
<reference evidence="3 4" key="1">
    <citation type="submission" date="2016-10" db="EMBL/GenBank/DDBJ databases">
        <authorList>
            <person name="de Groot N.N."/>
        </authorList>
    </citation>
    <scope>NUCLEOTIDE SEQUENCE [LARGE SCALE GENOMIC DNA]</scope>
    <source>
        <strain evidence="3 4">GAS522</strain>
    </source>
</reference>
<evidence type="ECO:0000256" key="1">
    <source>
        <dbReference type="SAM" id="MobiDB-lite"/>
    </source>
</evidence>
<sequence length="203" mass="20466">MTIQRELVFAGLLLTAPLLSLPAAAEDKKSTSAAPARPAPAPAPVVRAAPPPAPVVRAPAPAPVARAAPTPAPVVRAPATVTATRPASTVATKPAVTTTAVKPATTTATKPATTAPVKPATTTAAGTTSNIDRARNRIQSQLPADGAVRGDTQKKPSMVGVQASEFKPTVHVRPSAAPPSPGQPNFPKRAPNDPAPTNPLTTR</sequence>
<gene>
    <name evidence="3" type="ORF">SAMN05444171_6019</name>
</gene>
<protein>
    <submittedName>
        <fullName evidence="3">Uncharacterized protein</fullName>
    </submittedName>
</protein>
<dbReference type="Proteomes" id="UP000183208">
    <property type="component" value="Unassembled WGS sequence"/>
</dbReference>
<feature type="chain" id="PRO_5030031901" evidence="2">
    <location>
        <begin position="26"/>
        <end position="203"/>
    </location>
</feature>
<feature type="region of interest" description="Disordered" evidence="1">
    <location>
        <begin position="140"/>
        <end position="203"/>
    </location>
</feature>
<evidence type="ECO:0000256" key="2">
    <source>
        <dbReference type="SAM" id="SignalP"/>
    </source>
</evidence>
<evidence type="ECO:0000313" key="3">
    <source>
        <dbReference type="EMBL" id="SEE02853.1"/>
    </source>
</evidence>
<proteinExistence type="predicted"/>